<evidence type="ECO:0000313" key="2">
    <source>
        <dbReference type="Proteomes" id="UP000016462"/>
    </source>
</evidence>
<proteinExistence type="predicted"/>
<keyword evidence="2" id="KW-1185">Reference proteome</keyword>
<dbReference type="AlphaFoldDB" id="U1LLP1"/>
<dbReference type="Proteomes" id="UP000016462">
    <property type="component" value="Unassembled WGS sequence"/>
</dbReference>
<organism evidence="1 2">
    <name type="scientific">Agrococcus pavilionensis RW1</name>
    <dbReference type="NCBI Taxonomy" id="1330458"/>
    <lineage>
        <taxon>Bacteria</taxon>
        <taxon>Bacillati</taxon>
        <taxon>Actinomycetota</taxon>
        <taxon>Actinomycetes</taxon>
        <taxon>Micrococcales</taxon>
        <taxon>Microbacteriaceae</taxon>
        <taxon>Agrococcus</taxon>
    </lineage>
</organism>
<evidence type="ECO:0000313" key="1">
    <source>
        <dbReference type="EMBL" id="ERG63224.1"/>
    </source>
</evidence>
<accession>U1LLP1</accession>
<comment type="caution">
    <text evidence="1">The sequence shown here is derived from an EMBL/GenBank/DDBJ whole genome shotgun (WGS) entry which is preliminary data.</text>
</comment>
<sequence length="34" mass="3546">MVARSSPCVLLTAVIVVMVPLSGSSATSQPMRAW</sequence>
<gene>
    <name evidence="1" type="ORF">L332_01995</name>
</gene>
<reference evidence="1 2" key="1">
    <citation type="journal article" date="2013" name="Genome Announc.">
        <title>First draft genome sequence from a member of the genus agrococcus, isolated from modern microbialites.</title>
        <authorList>
            <person name="White R.A.III."/>
            <person name="Grassa C.J."/>
            <person name="Suttle C.A."/>
        </authorList>
    </citation>
    <scope>NUCLEOTIDE SEQUENCE [LARGE SCALE GENOMIC DNA]</scope>
    <source>
        <strain evidence="1 2">RW1</strain>
    </source>
</reference>
<protein>
    <submittedName>
        <fullName evidence="1">Uncharacterized protein</fullName>
    </submittedName>
</protein>
<dbReference type="EMBL" id="ASHR01000035">
    <property type="protein sequence ID" value="ERG63224.1"/>
    <property type="molecule type" value="Genomic_DNA"/>
</dbReference>
<name>U1LLP1_9MICO</name>